<comment type="caution">
    <text evidence="1">The sequence shown here is derived from an EMBL/GenBank/DDBJ whole genome shotgun (WGS) entry which is preliminary data.</text>
</comment>
<evidence type="ECO:0000313" key="1">
    <source>
        <dbReference type="EMBL" id="KTC87393.1"/>
    </source>
</evidence>
<accession>A0A0W0SVR6</accession>
<dbReference type="EMBL" id="LNXY01000020">
    <property type="protein sequence ID" value="KTC87393.1"/>
    <property type="molecule type" value="Genomic_DNA"/>
</dbReference>
<evidence type="ECO:0000313" key="2">
    <source>
        <dbReference type="Proteomes" id="UP000054736"/>
    </source>
</evidence>
<sequence>MFIWFLQKNKHHLKNNGEAKINDNALVALALLVAQSQSDQKDIMIELIINLIKG</sequence>
<keyword evidence="2" id="KW-1185">Reference proteome</keyword>
<gene>
    <name evidence="1" type="ORF">Ldro_1012</name>
</gene>
<proteinExistence type="predicted"/>
<dbReference type="STRING" id="1212489.Ldro_1012"/>
<organism evidence="1 2">
    <name type="scientific">Legionella drozanskii LLAP-1</name>
    <dbReference type="NCBI Taxonomy" id="1212489"/>
    <lineage>
        <taxon>Bacteria</taxon>
        <taxon>Pseudomonadati</taxon>
        <taxon>Pseudomonadota</taxon>
        <taxon>Gammaproteobacteria</taxon>
        <taxon>Legionellales</taxon>
        <taxon>Legionellaceae</taxon>
        <taxon>Legionella</taxon>
    </lineage>
</organism>
<dbReference type="PATRIC" id="fig|1212489.4.peg.1065"/>
<name>A0A0W0SVR6_9GAMM</name>
<dbReference type="RefSeq" id="WP_238583969.1">
    <property type="nucleotide sequence ID" value="NZ_CAAAIU010000007.1"/>
</dbReference>
<reference evidence="1 2" key="1">
    <citation type="submission" date="2015-11" db="EMBL/GenBank/DDBJ databases">
        <title>Genomic analysis of 38 Legionella species identifies large and diverse effector repertoires.</title>
        <authorList>
            <person name="Burstein D."/>
            <person name="Amaro F."/>
            <person name="Zusman T."/>
            <person name="Lifshitz Z."/>
            <person name="Cohen O."/>
            <person name="Gilbert J.A."/>
            <person name="Pupko T."/>
            <person name="Shuman H.A."/>
            <person name="Segal G."/>
        </authorList>
    </citation>
    <scope>NUCLEOTIDE SEQUENCE [LARGE SCALE GENOMIC DNA]</scope>
    <source>
        <strain evidence="1 2">ATCC 700990</strain>
    </source>
</reference>
<dbReference type="AlphaFoldDB" id="A0A0W0SVR6"/>
<dbReference type="Proteomes" id="UP000054736">
    <property type="component" value="Unassembled WGS sequence"/>
</dbReference>
<protein>
    <submittedName>
        <fullName evidence="1">Uncharacterized protein</fullName>
    </submittedName>
</protein>